<protein>
    <submittedName>
        <fullName evidence="5">Transcriptional regulator, ArsR family</fullName>
    </submittedName>
</protein>
<dbReference type="InterPro" id="IPR036388">
    <property type="entry name" value="WH-like_DNA-bd_sf"/>
</dbReference>
<dbReference type="GO" id="GO:0003700">
    <property type="term" value="F:DNA-binding transcription factor activity"/>
    <property type="evidence" value="ECO:0007669"/>
    <property type="project" value="InterPro"/>
</dbReference>
<dbReference type="InterPro" id="IPR051081">
    <property type="entry name" value="HTH_MetalResp_TranReg"/>
</dbReference>
<gene>
    <name evidence="5" type="ORF">SAMN05443575_0969</name>
</gene>
<evidence type="ECO:0000313" key="6">
    <source>
        <dbReference type="Proteomes" id="UP000186132"/>
    </source>
</evidence>
<dbReference type="STRING" id="1206085.SAMN05443575_0969"/>
<dbReference type="InterPro" id="IPR036390">
    <property type="entry name" value="WH_DNA-bd_sf"/>
</dbReference>
<name>A0A1M5EQJ1_9ACTN</name>
<evidence type="ECO:0000256" key="2">
    <source>
        <dbReference type="ARBA" id="ARBA00023125"/>
    </source>
</evidence>
<reference evidence="5 6" key="1">
    <citation type="submission" date="2016-11" db="EMBL/GenBank/DDBJ databases">
        <authorList>
            <person name="Jaros S."/>
            <person name="Januszkiewicz K."/>
            <person name="Wedrychowicz H."/>
        </authorList>
    </citation>
    <scope>NUCLEOTIDE SEQUENCE [LARGE SCALE GENOMIC DNA]</scope>
    <source>
        <strain evidence="5 6">DSM 45627</strain>
    </source>
</reference>
<dbReference type="InterPro" id="IPR011991">
    <property type="entry name" value="ArsR-like_HTH"/>
</dbReference>
<dbReference type="SMART" id="SM00418">
    <property type="entry name" value="HTH_ARSR"/>
    <property type="match status" value="1"/>
</dbReference>
<dbReference type="GO" id="GO:0003677">
    <property type="term" value="F:DNA binding"/>
    <property type="evidence" value="ECO:0007669"/>
    <property type="project" value="UniProtKB-KW"/>
</dbReference>
<dbReference type="SUPFAM" id="SSF46785">
    <property type="entry name" value="Winged helix' DNA-binding domain"/>
    <property type="match status" value="1"/>
</dbReference>
<dbReference type="Gene3D" id="1.10.10.10">
    <property type="entry name" value="Winged helix-like DNA-binding domain superfamily/Winged helix DNA-binding domain"/>
    <property type="match status" value="1"/>
</dbReference>
<evidence type="ECO:0000313" key="5">
    <source>
        <dbReference type="EMBL" id="SHF81515.1"/>
    </source>
</evidence>
<dbReference type="EMBL" id="FQVU01000001">
    <property type="protein sequence ID" value="SHF81515.1"/>
    <property type="molecule type" value="Genomic_DNA"/>
</dbReference>
<dbReference type="Pfam" id="PF12840">
    <property type="entry name" value="HTH_20"/>
    <property type="match status" value="1"/>
</dbReference>
<keyword evidence="1" id="KW-0805">Transcription regulation</keyword>
<keyword evidence="2" id="KW-0238">DNA-binding</keyword>
<dbReference type="CDD" id="cd00090">
    <property type="entry name" value="HTH_ARSR"/>
    <property type="match status" value="1"/>
</dbReference>
<dbReference type="OrthoDB" id="7945987at2"/>
<accession>A0A1M5EQJ1</accession>
<dbReference type="PANTHER" id="PTHR33154">
    <property type="entry name" value="TRANSCRIPTIONAL REGULATOR, ARSR FAMILY"/>
    <property type="match status" value="1"/>
</dbReference>
<dbReference type="InterPro" id="IPR001845">
    <property type="entry name" value="HTH_ArsR_DNA-bd_dom"/>
</dbReference>
<organism evidence="5 6">
    <name type="scientific">Jatrophihabitans endophyticus</name>
    <dbReference type="NCBI Taxonomy" id="1206085"/>
    <lineage>
        <taxon>Bacteria</taxon>
        <taxon>Bacillati</taxon>
        <taxon>Actinomycetota</taxon>
        <taxon>Actinomycetes</taxon>
        <taxon>Jatrophihabitantales</taxon>
        <taxon>Jatrophihabitantaceae</taxon>
        <taxon>Jatrophihabitans</taxon>
    </lineage>
</organism>
<feature type="domain" description="HTH arsR-type" evidence="4">
    <location>
        <begin position="14"/>
        <end position="161"/>
    </location>
</feature>
<sequence length="192" mass="21924">MTQEWTTRQITDAKALAAVTHPLRRRLMDILLLDGPATASMLAERTGQAVGNISHHLRTLAASDLVAEAPELARDRRERWWRLVTRTVQWSTTDFADDPASDALERAASSLNLERQAGYVRAWNEADQDARETWGEGPFSTNTWLRLTPAELEQFSREFRDLAQRWRERELPDDGARRDTVFVFCHGVPAQP</sequence>
<dbReference type="PANTHER" id="PTHR33154:SF15">
    <property type="entry name" value="REGULATORY PROTEIN ARSR"/>
    <property type="match status" value="1"/>
</dbReference>
<dbReference type="Proteomes" id="UP000186132">
    <property type="component" value="Unassembled WGS sequence"/>
</dbReference>
<dbReference type="RefSeq" id="WP_073386468.1">
    <property type="nucleotide sequence ID" value="NZ_FQVU01000001.1"/>
</dbReference>
<keyword evidence="3" id="KW-0804">Transcription</keyword>
<dbReference type="AlphaFoldDB" id="A0A1M5EQJ1"/>
<proteinExistence type="predicted"/>
<keyword evidence="6" id="KW-1185">Reference proteome</keyword>
<evidence type="ECO:0000256" key="1">
    <source>
        <dbReference type="ARBA" id="ARBA00023015"/>
    </source>
</evidence>
<evidence type="ECO:0000256" key="3">
    <source>
        <dbReference type="ARBA" id="ARBA00023163"/>
    </source>
</evidence>
<evidence type="ECO:0000259" key="4">
    <source>
        <dbReference type="SMART" id="SM00418"/>
    </source>
</evidence>